<gene>
    <name evidence="3" type="ORF">Tci_062830</name>
</gene>
<protein>
    <submittedName>
        <fullName evidence="3">Uncharacterized protein</fullName>
    </submittedName>
</protein>
<reference evidence="3" key="1">
    <citation type="journal article" date="2019" name="Sci. Rep.">
        <title>Draft genome of Tanacetum cinerariifolium, the natural source of mosquito coil.</title>
        <authorList>
            <person name="Yamashiro T."/>
            <person name="Shiraishi A."/>
            <person name="Satake H."/>
            <person name="Nakayama K."/>
        </authorList>
    </citation>
    <scope>NUCLEOTIDE SEQUENCE</scope>
</reference>
<proteinExistence type="predicted"/>
<accession>A0A6L2P0Q3</accession>
<organism evidence="3">
    <name type="scientific">Tanacetum cinerariifolium</name>
    <name type="common">Dalmatian daisy</name>
    <name type="synonym">Chrysanthemum cinerariifolium</name>
    <dbReference type="NCBI Taxonomy" id="118510"/>
    <lineage>
        <taxon>Eukaryota</taxon>
        <taxon>Viridiplantae</taxon>
        <taxon>Streptophyta</taxon>
        <taxon>Embryophyta</taxon>
        <taxon>Tracheophyta</taxon>
        <taxon>Spermatophyta</taxon>
        <taxon>Magnoliopsida</taxon>
        <taxon>eudicotyledons</taxon>
        <taxon>Gunneridae</taxon>
        <taxon>Pentapetalae</taxon>
        <taxon>asterids</taxon>
        <taxon>campanulids</taxon>
        <taxon>Asterales</taxon>
        <taxon>Asteraceae</taxon>
        <taxon>Asteroideae</taxon>
        <taxon>Anthemideae</taxon>
        <taxon>Anthemidinae</taxon>
        <taxon>Tanacetum</taxon>
    </lineage>
</organism>
<name>A0A6L2P0Q3_TANCI</name>
<sequence length="251" mass="28986">METQKKVLDLEDELKRTKTAQQSKIDDLERRVKKLEKKHMLKTKSFAKIQELFDNAMKRINTLVDFRTELVEESTKKDKAKTTQESSSNREGDELEQERSKKQKVEDDKESKELKKCLEIVPDDGDDVTIDATPLSSKSKTIVDYKIYKEGKKNYFQIFRADGNSQMYLTFSKLLKNIDREDLEKKLKSRRTKRKDTEVPQLTVPTSVTDKAVNEEMDASLERAATTATNLDTEHNIIKTQSKATPNESVS</sequence>
<dbReference type="AlphaFoldDB" id="A0A6L2P0Q3"/>
<dbReference type="EMBL" id="BKCJ010010276">
    <property type="protein sequence ID" value="GEU90852.1"/>
    <property type="molecule type" value="Genomic_DNA"/>
</dbReference>
<evidence type="ECO:0000313" key="3">
    <source>
        <dbReference type="EMBL" id="GEU90852.1"/>
    </source>
</evidence>
<feature type="region of interest" description="Disordered" evidence="2">
    <location>
        <begin position="72"/>
        <end position="108"/>
    </location>
</feature>
<evidence type="ECO:0000256" key="2">
    <source>
        <dbReference type="SAM" id="MobiDB-lite"/>
    </source>
</evidence>
<keyword evidence="1" id="KW-0175">Coiled coil</keyword>
<feature type="coiled-coil region" evidence="1">
    <location>
        <begin position="11"/>
        <end position="45"/>
    </location>
</feature>
<evidence type="ECO:0000256" key="1">
    <source>
        <dbReference type="SAM" id="Coils"/>
    </source>
</evidence>
<comment type="caution">
    <text evidence="3">The sequence shown here is derived from an EMBL/GenBank/DDBJ whole genome shotgun (WGS) entry which is preliminary data.</text>
</comment>
<feature type="compositionally biased region" description="Polar residues" evidence="2">
    <location>
        <begin position="238"/>
        <end position="251"/>
    </location>
</feature>
<feature type="region of interest" description="Disordered" evidence="2">
    <location>
        <begin position="230"/>
        <end position="251"/>
    </location>
</feature>